<feature type="transmembrane region" description="Helical" evidence="1">
    <location>
        <begin position="60"/>
        <end position="81"/>
    </location>
</feature>
<dbReference type="EMBL" id="LSRS01000003">
    <property type="protein sequence ID" value="KAF1085318.1"/>
    <property type="molecule type" value="Genomic_DNA"/>
</dbReference>
<evidence type="ECO:0000313" key="3">
    <source>
        <dbReference type="EMBL" id="KAF1085318.1"/>
    </source>
</evidence>
<feature type="transmembrane region" description="Helical" evidence="1">
    <location>
        <begin position="25"/>
        <end position="48"/>
    </location>
</feature>
<dbReference type="PANTHER" id="PTHR34473:SF2">
    <property type="entry name" value="UPF0699 TRANSMEMBRANE PROTEIN YDBT"/>
    <property type="match status" value="1"/>
</dbReference>
<dbReference type="Pfam" id="PF03703">
    <property type="entry name" value="bPH_2"/>
    <property type="match status" value="3"/>
</dbReference>
<feature type="transmembrane region" description="Helical" evidence="1">
    <location>
        <begin position="230"/>
        <end position="253"/>
    </location>
</feature>
<proteinExistence type="predicted"/>
<keyword evidence="1" id="KW-1133">Transmembrane helix</keyword>
<feature type="domain" description="YdbS-like PH" evidence="2">
    <location>
        <begin position="399"/>
        <end position="471"/>
    </location>
</feature>
<feature type="transmembrane region" description="Helical" evidence="1">
    <location>
        <begin position="185"/>
        <end position="210"/>
    </location>
</feature>
<keyword evidence="4" id="KW-1185">Reference proteome</keyword>
<organism evidence="3 4">
    <name type="scientific">Sporotomaculum syntrophicum</name>
    <dbReference type="NCBI Taxonomy" id="182264"/>
    <lineage>
        <taxon>Bacteria</taxon>
        <taxon>Bacillati</taxon>
        <taxon>Bacillota</taxon>
        <taxon>Clostridia</taxon>
        <taxon>Eubacteriales</taxon>
        <taxon>Desulfallaceae</taxon>
        <taxon>Sporotomaculum</taxon>
    </lineage>
</organism>
<feature type="domain" description="YdbS-like PH" evidence="2">
    <location>
        <begin position="257"/>
        <end position="321"/>
    </location>
</feature>
<feature type="transmembrane region" description="Helical" evidence="1">
    <location>
        <begin position="384"/>
        <end position="406"/>
    </location>
</feature>
<dbReference type="PIRSF" id="PIRSF026631">
    <property type="entry name" value="UCP026631"/>
    <property type="match status" value="1"/>
</dbReference>
<keyword evidence="1" id="KW-0472">Membrane</keyword>
<dbReference type="InterPro" id="IPR005182">
    <property type="entry name" value="YdbS-like_PH"/>
</dbReference>
<evidence type="ECO:0000259" key="2">
    <source>
        <dbReference type="Pfam" id="PF03703"/>
    </source>
</evidence>
<protein>
    <submittedName>
        <fullName evidence="3">Bacterial membrane flanked domain protein</fullName>
    </submittedName>
</protein>
<evidence type="ECO:0000313" key="4">
    <source>
        <dbReference type="Proteomes" id="UP000798488"/>
    </source>
</evidence>
<comment type="caution">
    <text evidence="3">The sequence shown here is derived from an EMBL/GenBank/DDBJ whole genome shotgun (WGS) entry which is preliminary data.</text>
</comment>
<dbReference type="AlphaFoldDB" id="A0A9D3AZ07"/>
<sequence>MSSGTVLRPWPGYPAMLSEPRRLHLLGILLSSLQLLKDFFLPLVIYFITSISQKGFSTAWLLFTGTVIILAVLVWGGLGWYRFTYRVENDALVVEQGVLVHKRSVIPRERIQSIDLNQGLWHRIFNLVAVQVETAGGSSPEALLSALTLADAETLRHELLVPGVEAETNHAEPAALLKSAAFSELFLFGATSGGALGLVVSLFSGALTMLDDIGIELDWQQYITWIWDQANLVYLVLLVLLALWLLTALGMVLKYGGFTLTRTNDRLQMVYGLLQRRQVSIPIGRIQAVRLVEGVLRQPLGYLSIYVESAGYGQKGREKTLLWPLVRQRELVSLLGEFLPEFAWDIPLQPLPAKAGRRYMLRGFIPALLPALPALVWLPRGELAMALPLLGALWGFWVYRSAGWGLRDNMLAVRSRSLVRTTFIVPNRKVQSFSIGSTPWQRRAGLLSFELDLASQASFGLRDIYPTDAETLTCWFKKR</sequence>
<keyword evidence="1" id="KW-0812">Transmembrane</keyword>
<feature type="domain" description="YdbS-like PH" evidence="2">
    <location>
        <begin position="80"/>
        <end position="158"/>
    </location>
</feature>
<dbReference type="RefSeq" id="WP_207708551.1">
    <property type="nucleotide sequence ID" value="NZ_LSRS01000003.1"/>
</dbReference>
<gene>
    <name evidence="3" type="ORF">SPSYN_01454</name>
</gene>
<feature type="transmembrane region" description="Helical" evidence="1">
    <location>
        <begin position="359"/>
        <end position="378"/>
    </location>
</feature>
<reference evidence="3" key="1">
    <citation type="submission" date="2016-02" db="EMBL/GenBank/DDBJ databases">
        <title>Draft Genome Sequence of Sporotomaculum syntrophicum Strain FB, a Syntrophic Benzoate Degrader.</title>
        <authorList>
            <person name="Nobu M.K."/>
            <person name="Narihiro T."/>
            <person name="Qiu Y.-L."/>
            <person name="Ohashi A."/>
            <person name="Liu W.-T."/>
            <person name="Yuji S."/>
        </authorList>
    </citation>
    <scope>NUCLEOTIDE SEQUENCE</scope>
    <source>
        <strain evidence="3">FB</strain>
    </source>
</reference>
<name>A0A9D3AZ07_9FIRM</name>
<accession>A0A9D3AZ07</accession>
<dbReference type="PANTHER" id="PTHR34473">
    <property type="entry name" value="UPF0699 TRANSMEMBRANE PROTEIN YDBS"/>
    <property type="match status" value="1"/>
</dbReference>
<dbReference type="Proteomes" id="UP000798488">
    <property type="component" value="Unassembled WGS sequence"/>
</dbReference>
<dbReference type="InterPro" id="IPR014529">
    <property type="entry name" value="UCP026631"/>
</dbReference>
<evidence type="ECO:0000256" key="1">
    <source>
        <dbReference type="SAM" id="Phobius"/>
    </source>
</evidence>